<keyword evidence="2" id="KW-1185">Reference proteome</keyword>
<gene>
    <name evidence="1" type="ORF">dnl_22030</name>
</gene>
<dbReference type="Proteomes" id="UP000663720">
    <property type="component" value="Chromosome"/>
</dbReference>
<evidence type="ECO:0000313" key="1">
    <source>
        <dbReference type="EMBL" id="QTA79921.1"/>
    </source>
</evidence>
<dbReference type="RefSeq" id="WP_207691620.1">
    <property type="nucleotide sequence ID" value="NZ_CP061799.1"/>
</dbReference>
<reference evidence="1" key="1">
    <citation type="journal article" date="2021" name="Microb. Physiol.">
        <title>Proteogenomic Insights into the Physiology of Marine, Sulfate-Reducing, Filamentous Desulfonema limicola and Desulfonema magnum.</title>
        <authorList>
            <person name="Schnaars V."/>
            <person name="Wohlbrand L."/>
            <person name="Scheve S."/>
            <person name="Hinrichs C."/>
            <person name="Reinhardt R."/>
            <person name="Rabus R."/>
        </authorList>
    </citation>
    <scope>NUCLEOTIDE SEQUENCE</scope>
    <source>
        <strain evidence="1">5ac10</strain>
    </source>
</reference>
<accession>A0A975B6W8</accession>
<dbReference type="KEGG" id="dli:dnl_22030"/>
<name>A0A975B6W8_9BACT</name>
<protein>
    <submittedName>
        <fullName evidence="1">Uncharacterized protein</fullName>
    </submittedName>
</protein>
<dbReference type="EMBL" id="CP061799">
    <property type="protein sequence ID" value="QTA79921.1"/>
    <property type="molecule type" value="Genomic_DNA"/>
</dbReference>
<evidence type="ECO:0000313" key="2">
    <source>
        <dbReference type="Proteomes" id="UP000663720"/>
    </source>
</evidence>
<organism evidence="1 2">
    <name type="scientific">Desulfonema limicola</name>
    <dbReference type="NCBI Taxonomy" id="45656"/>
    <lineage>
        <taxon>Bacteria</taxon>
        <taxon>Pseudomonadati</taxon>
        <taxon>Thermodesulfobacteriota</taxon>
        <taxon>Desulfobacteria</taxon>
        <taxon>Desulfobacterales</taxon>
        <taxon>Desulfococcaceae</taxon>
        <taxon>Desulfonema</taxon>
    </lineage>
</organism>
<proteinExistence type="predicted"/>
<dbReference type="AlphaFoldDB" id="A0A975B6W8"/>
<sequence>MFYIGAFFSENYDQAILSIIRQTLKNVKKHYHLINLQYFKPGTDYFEIEKQLISLFNNKELAAKKRVFSQDRRPARNIKVMPGIVMNFWNRDTSKIDRLRGQNIPAEGISMLDAWIKDNQWEKEEYSTICLGHNYYTGKSDLLKALQKVIEQKRITIDNHLDTPGIYDLLYNQNQIKMKKDLDIIYAVSLPIWFKETIRIIKRY</sequence>